<name>A0AB36FV24_ALTMA</name>
<evidence type="ECO:0000313" key="2">
    <source>
        <dbReference type="Proteomes" id="UP000095392"/>
    </source>
</evidence>
<sequence length="49" mass="5221">MNFSSLNFGISHVGQGLQGCADYMKSHIAGSVSRRKAARLNGIKVGKLD</sequence>
<accession>A0AB36FV24</accession>
<protein>
    <submittedName>
        <fullName evidence="1">Uncharacterized protein</fullName>
    </submittedName>
</protein>
<dbReference type="EMBL" id="MIPY01000027">
    <property type="protein sequence ID" value="OES28155.1"/>
    <property type="molecule type" value="Genomic_DNA"/>
</dbReference>
<evidence type="ECO:0000313" key="1">
    <source>
        <dbReference type="EMBL" id="OES28155.1"/>
    </source>
</evidence>
<proteinExistence type="predicted"/>
<dbReference type="AlphaFoldDB" id="A0AB36FV24"/>
<reference evidence="1 2" key="1">
    <citation type="submission" date="2016-09" db="EMBL/GenBank/DDBJ databases">
        <title>Draft Genome Sequence of four Alteromonas macleodii strains isolated from copper coupons and grown long-term at elevated copper levels.</title>
        <authorList>
            <person name="Cusick K."/>
            <person name="Dale J."/>
            <person name="Little B."/>
            <person name="Biffinger J."/>
        </authorList>
    </citation>
    <scope>NUCLEOTIDE SEQUENCE [LARGE SCALE GENOMIC DNA]</scope>
    <source>
        <strain evidence="1 2">KCP01</strain>
    </source>
</reference>
<dbReference type="Proteomes" id="UP000095392">
    <property type="component" value="Unassembled WGS sequence"/>
</dbReference>
<keyword evidence="2" id="KW-1185">Reference proteome</keyword>
<comment type="caution">
    <text evidence="1">The sequence shown here is derived from an EMBL/GenBank/DDBJ whole genome shotgun (WGS) entry which is preliminary data.</text>
</comment>
<gene>
    <name evidence="1" type="ORF">BFV95_3524</name>
</gene>
<organism evidence="1 2">
    <name type="scientific">Alteromonas macleodii</name>
    <name type="common">Pseudoalteromonas macleodii</name>
    <dbReference type="NCBI Taxonomy" id="28108"/>
    <lineage>
        <taxon>Bacteria</taxon>
        <taxon>Pseudomonadati</taxon>
        <taxon>Pseudomonadota</taxon>
        <taxon>Gammaproteobacteria</taxon>
        <taxon>Alteromonadales</taxon>
        <taxon>Alteromonadaceae</taxon>
        <taxon>Alteromonas/Salinimonas group</taxon>
        <taxon>Alteromonas</taxon>
    </lineage>
</organism>